<feature type="region of interest" description="Disordered" evidence="2">
    <location>
        <begin position="1"/>
        <end position="80"/>
    </location>
</feature>
<evidence type="ECO:0000313" key="5">
    <source>
        <dbReference type="Proteomes" id="UP000022910"/>
    </source>
</evidence>
<feature type="domain" description="CCHC-type" evidence="3">
    <location>
        <begin position="462"/>
        <end position="475"/>
    </location>
</feature>
<feature type="compositionally biased region" description="Basic and acidic residues" evidence="2">
    <location>
        <begin position="50"/>
        <end position="59"/>
    </location>
</feature>
<feature type="compositionally biased region" description="Polar residues" evidence="2">
    <location>
        <begin position="781"/>
        <end position="790"/>
    </location>
</feature>
<accession>A0A015L2S4</accession>
<organism evidence="4 5">
    <name type="scientific">Rhizophagus irregularis (strain DAOM 197198w)</name>
    <name type="common">Glomus intraradices</name>
    <dbReference type="NCBI Taxonomy" id="1432141"/>
    <lineage>
        <taxon>Eukaryota</taxon>
        <taxon>Fungi</taxon>
        <taxon>Fungi incertae sedis</taxon>
        <taxon>Mucoromycota</taxon>
        <taxon>Glomeromycotina</taxon>
        <taxon>Glomeromycetes</taxon>
        <taxon>Glomerales</taxon>
        <taxon>Glomeraceae</taxon>
        <taxon>Rhizophagus</taxon>
    </lineage>
</organism>
<dbReference type="Proteomes" id="UP000022910">
    <property type="component" value="Unassembled WGS sequence"/>
</dbReference>
<keyword evidence="1" id="KW-0863">Zinc-finger</keyword>
<evidence type="ECO:0000313" key="4">
    <source>
        <dbReference type="EMBL" id="EXX74029.1"/>
    </source>
</evidence>
<feature type="compositionally biased region" description="Polar residues" evidence="2">
    <location>
        <begin position="7"/>
        <end position="19"/>
    </location>
</feature>
<feature type="region of interest" description="Disordered" evidence="2">
    <location>
        <begin position="680"/>
        <end position="711"/>
    </location>
</feature>
<dbReference type="Gene3D" id="4.10.60.10">
    <property type="entry name" value="Zinc finger, CCHC-type"/>
    <property type="match status" value="1"/>
</dbReference>
<keyword evidence="5" id="KW-1185">Reference proteome</keyword>
<dbReference type="GO" id="GO:0003676">
    <property type="term" value="F:nucleic acid binding"/>
    <property type="evidence" value="ECO:0007669"/>
    <property type="project" value="InterPro"/>
</dbReference>
<dbReference type="AlphaFoldDB" id="A0A015L2S4"/>
<feature type="compositionally biased region" description="Polar residues" evidence="2">
    <location>
        <begin position="67"/>
        <end position="80"/>
    </location>
</feature>
<dbReference type="InterPro" id="IPR036875">
    <property type="entry name" value="Znf_CCHC_sf"/>
</dbReference>
<feature type="region of interest" description="Disordered" evidence="2">
    <location>
        <begin position="755"/>
        <end position="790"/>
    </location>
</feature>
<reference evidence="4 5" key="1">
    <citation type="submission" date="2014-02" db="EMBL/GenBank/DDBJ databases">
        <title>Single nucleus genome sequencing reveals high similarity among nuclei of an endomycorrhizal fungus.</title>
        <authorList>
            <person name="Lin K."/>
            <person name="Geurts R."/>
            <person name="Zhang Z."/>
            <person name="Limpens E."/>
            <person name="Saunders D.G."/>
            <person name="Mu D."/>
            <person name="Pang E."/>
            <person name="Cao H."/>
            <person name="Cha H."/>
            <person name="Lin T."/>
            <person name="Zhou Q."/>
            <person name="Shang Y."/>
            <person name="Li Y."/>
            <person name="Ivanov S."/>
            <person name="Sharma T."/>
            <person name="Velzen R.V."/>
            <person name="Ruijter N.D."/>
            <person name="Aanen D.K."/>
            <person name="Win J."/>
            <person name="Kamoun S."/>
            <person name="Bisseling T."/>
            <person name="Huang S."/>
        </authorList>
    </citation>
    <scope>NUCLEOTIDE SEQUENCE [LARGE SCALE GENOMIC DNA]</scope>
    <source>
        <strain evidence="5">DAOM197198w</strain>
    </source>
</reference>
<comment type="caution">
    <text evidence="4">The sequence shown here is derived from an EMBL/GenBank/DDBJ whole genome shotgun (WGS) entry which is preliminary data.</text>
</comment>
<dbReference type="OrthoDB" id="2358894at2759"/>
<dbReference type="EMBL" id="JEMT01013327">
    <property type="protein sequence ID" value="EXX74029.1"/>
    <property type="molecule type" value="Genomic_DNA"/>
</dbReference>
<evidence type="ECO:0000259" key="3">
    <source>
        <dbReference type="PROSITE" id="PS50158"/>
    </source>
</evidence>
<protein>
    <recommendedName>
        <fullName evidence="3">CCHC-type domain-containing protein</fullName>
    </recommendedName>
</protein>
<dbReference type="PROSITE" id="PS50158">
    <property type="entry name" value="ZF_CCHC"/>
    <property type="match status" value="1"/>
</dbReference>
<sequence length="790" mass="91855">MAPPTSPISQRTRSGTANSAELLGDSSEETIQRGKTHDNISAPYNINKPLEPKEVSNRRDTRKKKQQVQFSTNITGPAQQEASPIFLHHSPKTINNNVDQSNLQNSNVNKNDGNKQIPEQIIGQSSADQNIPKPVNKNVDQQIELPDIDMIDSTHEDILEQPRKLEQEKILAKLHVQIDDANNINEYRKFIKVVQNHILEDAGLKQENIINLQTQVITQKNDNNNKDKQKEDGSSQTPRVITGIALLATIISRDTLISLIETPYSCDNKEYYFEEVITAKAKQLQKNKNSRDRVVQIFNASLRLTTAINIKPFMRKYGDIEEEECYSRRPYAHAPNRQVIYITFKEANSVTQFYNNHVLWIYGEMLCVTPFLMEKENRDKLKLYCKKLNGLPPNVQAIEFKSFVDNQEVVEFFILRNTYTNETQKYAYVYFKTEAAMEEAVKVPLSVRNKISEWSEPQEQSCFRCGYTGHFIRDCDYVPPRTRPMKKNEYFRQIREIRQDRYSRNRQITNQRPTTYAQMVARGGNRNKYRNNYNNQQNRRQQWNGRYIDRSWNRNNINRYNEEEEIHDTYNEDCDGEMSSDETEMYEWEEPSHRGLSSRPKSRDFISGTRRGGSMHMNNEERKEFNQINTNESLNEIRNDFAKIKDMMDCLMKDQSSMRKELEVIKIQNNTNLKDKSQRLTQATNSNKKREGVIFNSGGKRTRNEESSDSDNVAANNVQMLSNRLDNTDNTMKNIMNMLQKMGDKFNHISSFQEDNTNHTAKNNNNNYNTGKGAIIKGDDNASTSNNNNY</sequence>
<feature type="region of interest" description="Disordered" evidence="2">
    <location>
        <begin position="588"/>
        <end position="617"/>
    </location>
</feature>
<dbReference type="InterPro" id="IPR001878">
    <property type="entry name" value="Znf_CCHC"/>
</dbReference>
<name>A0A015L2S4_RHIIW</name>
<evidence type="ECO:0000256" key="2">
    <source>
        <dbReference type="SAM" id="MobiDB-lite"/>
    </source>
</evidence>
<feature type="compositionally biased region" description="Low complexity" evidence="2">
    <location>
        <begin position="758"/>
        <end position="770"/>
    </location>
</feature>
<keyword evidence="1" id="KW-0479">Metal-binding</keyword>
<dbReference type="HOGENOM" id="CLU_377950_0_0_1"/>
<dbReference type="GO" id="GO:0008270">
    <property type="term" value="F:zinc ion binding"/>
    <property type="evidence" value="ECO:0007669"/>
    <property type="project" value="UniProtKB-KW"/>
</dbReference>
<keyword evidence="1" id="KW-0862">Zinc</keyword>
<proteinExistence type="predicted"/>
<dbReference type="SUPFAM" id="SSF57756">
    <property type="entry name" value="Retrovirus zinc finger-like domains"/>
    <property type="match status" value="1"/>
</dbReference>
<evidence type="ECO:0000256" key="1">
    <source>
        <dbReference type="PROSITE-ProRule" id="PRU00047"/>
    </source>
</evidence>
<dbReference type="SMR" id="A0A015L2S4"/>
<gene>
    <name evidence="4" type="ORF">RirG_054860</name>
</gene>